<keyword evidence="2" id="KW-0812">Transmembrane</keyword>
<keyword evidence="2" id="KW-0472">Membrane</keyword>
<feature type="compositionally biased region" description="Low complexity" evidence="1">
    <location>
        <begin position="130"/>
        <end position="145"/>
    </location>
</feature>
<sequence>MHDDQSSISTAKHIYENVQHASAARHGNALFQSFSSQSNNDGPVRERRQRSDATLRSSINTIDSFVMTPQSSSSRGVSAMGHRLIHMHGPEEEMELDREEIGRLVSGRDEDDEEAKMFAGNGFKKLDAHSVGSSSRPSGSDGTKSVSRSTMIYSDESTLSKEERARNRFNDRWSSPACQRALVFLGIALLLATCLVFTFVKMSPKTYDDWVEPNRDAYLNEGIDWAPGPDAPPRFEGAQVDPLIESSIANWALGTLRVSSEATIDGLGSVSMSQLMLSRDVPLFFGTEYTGANMLDLMLGQCLNLIQASNAVDLSDLATENDQISLIWSNGRKYVNVDTTTTIGIDRAYAIGLVTSGVPDVIYSPLLYDASSLFSPKNQARLFMIMRHPVEAQFARFRYLRTTSLRDMPERHDELSKMTYQEFATSEFVDENWMTRALVHKVYGEVLTPTDVGTAKEILRRKAIIGLYDDPERSFKKFARYFNWDQLRTGGYFTDDTTRCFKDVIELAKGKDEILGTLNLKDDDAKEGSEAWKTLMEKNKFDYELYMYGRHLYKYQLGLS</sequence>
<feature type="region of interest" description="Disordered" evidence="1">
    <location>
        <begin position="128"/>
        <end position="159"/>
    </location>
</feature>
<evidence type="ECO:0000313" key="3">
    <source>
        <dbReference type="EMBL" id="KAL3799223.1"/>
    </source>
</evidence>
<feature type="compositionally biased region" description="Polar residues" evidence="1">
    <location>
        <begin position="146"/>
        <end position="157"/>
    </location>
</feature>
<accession>A0ABD3QFK7</accession>
<comment type="caution">
    <text evidence="3">The sequence shown here is derived from an EMBL/GenBank/DDBJ whole genome shotgun (WGS) entry which is preliminary data.</text>
</comment>
<organism evidence="3 4">
    <name type="scientific">Cyclotella atomus</name>
    <dbReference type="NCBI Taxonomy" id="382360"/>
    <lineage>
        <taxon>Eukaryota</taxon>
        <taxon>Sar</taxon>
        <taxon>Stramenopiles</taxon>
        <taxon>Ochrophyta</taxon>
        <taxon>Bacillariophyta</taxon>
        <taxon>Coscinodiscophyceae</taxon>
        <taxon>Thalassiosirophycidae</taxon>
        <taxon>Stephanodiscales</taxon>
        <taxon>Stephanodiscaceae</taxon>
        <taxon>Cyclotella</taxon>
    </lineage>
</organism>
<protein>
    <recommendedName>
        <fullName evidence="5">Sulfotransferase domain-containing protein</fullName>
    </recommendedName>
</protein>
<feature type="compositionally biased region" description="Basic and acidic residues" evidence="1">
    <location>
        <begin position="43"/>
        <end position="53"/>
    </location>
</feature>
<dbReference type="PANTHER" id="PTHR32301">
    <property type="entry name" value="COUNTIN RECEPTOR CNR3-RELATED"/>
    <property type="match status" value="1"/>
</dbReference>
<reference evidence="3 4" key="1">
    <citation type="submission" date="2024-10" db="EMBL/GenBank/DDBJ databases">
        <title>Updated reference genomes for cyclostephanoid diatoms.</title>
        <authorList>
            <person name="Roberts W.R."/>
            <person name="Alverson A.J."/>
        </authorList>
    </citation>
    <scope>NUCLEOTIDE SEQUENCE [LARGE SCALE GENOMIC DNA]</scope>
    <source>
        <strain evidence="3 4">AJA010-31</strain>
    </source>
</reference>
<name>A0ABD3QFK7_9STRA</name>
<dbReference type="Gene3D" id="3.40.50.300">
    <property type="entry name" value="P-loop containing nucleotide triphosphate hydrolases"/>
    <property type="match status" value="1"/>
</dbReference>
<dbReference type="InterPro" id="IPR027417">
    <property type="entry name" value="P-loop_NTPase"/>
</dbReference>
<evidence type="ECO:0000313" key="4">
    <source>
        <dbReference type="Proteomes" id="UP001530400"/>
    </source>
</evidence>
<dbReference type="InterPro" id="IPR053259">
    <property type="entry name" value="Golvesin-related_Golgi"/>
</dbReference>
<evidence type="ECO:0008006" key="5">
    <source>
        <dbReference type="Google" id="ProtNLM"/>
    </source>
</evidence>
<dbReference type="Proteomes" id="UP001530400">
    <property type="component" value="Unassembled WGS sequence"/>
</dbReference>
<keyword evidence="4" id="KW-1185">Reference proteome</keyword>
<keyword evidence="2" id="KW-1133">Transmembrane helix</keyword>
<evidence type="ECO:0000256" key="2">
    <source>
        <dbReference type="SAM" id="Phobius"/>
    </source>
</evidence>
<gene>
    <name evidence="3" type="ORF">ACHAWO_000455</name>
</gene>
<dbReference type="AlphaFoldDB" id="A0ABD3QFK7"/>
<feature type="transmembrane region" description="Helical" evidence="2">
    <location>
        <begin position="181"/>
        <end position="200"/>
    </location>
</feature>
<dbReference type="EMBL" id="JALLPJ020000192">
    <property type="protein sequence ID" value="KAL3799223.1"/>
    <property type="molecule type" value="Genomic_DNA"/>
</dbReference>
<evidence type="ECO:0000256" key="1">
    <source>
        <dbReference type="SAM" id="MobiDB-lite"/>
    </source>
</evidence>
<dbReference type="PANTHER" id="PTHR32301:SF6">
    <property type="entry name" value="GOLVESIN-RELATED"/>
    <property type="match status" value="1"/>
</dbReference>
<feature type="region of interest" description="Disordered" evidence="1">
    <location>
        <begin position="33"/>
        <end position="56"/>
    </location>
</feature>
<proteinExistence type="predicted"/>